<keyword evidence="2 5" id="KW-0456">Lyase</keyword>
<keyword evidence="7" id="KW-1185">Reference proteome</keyword>
<dbReference type="RefSeq" id="WP_269832524.1">
    <property type="nucleotide sequence ID" value="NZ_JAPZLT010000014.1"/>
</dbReference>
<evidence type="ECO:0000256" key="3">
    <source>
        <dbReference type="ARBA" id="ARBA00023285"/>
    </source>
</evidence>
<feature type="binding site" evidence="5">
    <location>
        <position position="181"/>
    </location>
    <ligand>
        <name>adenosylcob(III)alamin</name>
        <dbReference type="ChEBI" id="CHEBI:18408"/>
    </ligand>
</feature>
<dbReference type="PIRSF" id="PIRSF018982">
    <property type="entry name" value="EutC"/>
    <property type="match status" value="1"/>
</dbReference>
<dbReference type="GO" id="GO:0031419">
    <property type="term" value="F:cobalamin binding"/>
    <property type="evidence" value="ECO:0007669"/>
    <property type="project" value="UniProtKB-UniRule"/>
</dbReference>
<evidence type="ECO:0000256" key="5">
    <source>
        <dbReference type="HAMAP-Rule" id="MF_00601"/>
    </source>
</evidence>
<keyword evidence="3 5" id="KW-0170">Cobalt</keyword>
<proteinExistence type="inferred from homology"/>
<feature type="binding site" evidence="5">
    <location>
        <position position="160"/>
    </location>
    <ligand>
        <name>adenosylcob(III)alamin</name>
        <dbReference type="ChEBI" id="CHEBI:18408"/>
    </ligand>
</feature>
<evidence type="ECO:0000313" key="6">
    <source>
        <dbReference type="EMBL" id="MCZ7911852.1"/>
    </source>
</evidence>
<dbReference type="GO" id="GO:0006520">
    <property type="term" value="P:amino acid metabolic process"/>
    <property type="evidence" value="ECO:0007669"/>
    <property type="project" value="InterPro"/>
</dbReference>
<comment type="subcellular location">
    <subcellularLocation>
        <location evidence="5">Bacterial microcompartment</location>
    </subcellularLocation>
</comment>
<evidence type="ECO:0000256" key="2">
    <source>
        <dbReference type="ARBA" id="ARBA00023239"/>
    </source>
</evidence>
<dbReference type="GO" id="GO:0046336">
    <property type="term" value="P:ethanolamine catabolic process"/>
    <property type="evidence" value="ECO:0007669"/>
    <property type="project" value="UniProtKB-UniRule"/>
</dbReference>
<comment type="cofactor">
    <cofactor evidence="5">
        <name>adenosylcob(III)alamin</name>
        <dbReference type="ChEBI" id="CHEBI:18408"/>
    </cofactor>
    <text evidence="5">Binds between the large and small subunits.</text>
</comment>
<dbReference type="HAMAP" id="MF_00601">
    <property type="entry name" value="EutC"/>
    <property type="match status" value="1"/>
</dbReference>
<dbReference type="Pfam" id="PF05985">
    <property type="entry name" value="EutC"/>
    <property type="match status" value="1"/>
</dbReference>
<dbReference type="EMBL" id="JAPZLT010000014">
    <property type="protein sequence ID" value="MCZ7911852.1"/>
    <property type="molecule type" value="Genomic_DNA"/>
</dbReference>
<dbReference type="PANTHER" id="PTHR39330">
    <property type="entry name" value="ETHANOLAMINE AMMONIA-LYASE LIGHT CHAIN"/>
    <property type="match status" value="1"/>
</dbReference>
<comment type="subunit">
    <text evidence="5">The basic unit is a heterodimer which dimerizes to form tetramers. The heterotetramers trimerize; 6 large subunits form a core ring with 6 small subunits projecting outwards.</text>
</comment>
<dbReference type="PANTHER" id="PTHR39330:SF1">
    <property type="entry name" value="ETHANOLAMINE AMMONIA-LYASE SMALL SUBUNIT"/>
    <property type="match status" value="1"/>
</dbReference>
<protein>
    <recommendedName>
        <fullName evidence="5">Ethanolamine ammonia-lyase small subunit</fullName>
        <shortName evidence="5">EAL small subunit</shortName>
        <ecNumber evidence="5">4.3.1.7</ecNumber>
    </recommendedName>
</protein>
<accession>A0A9X3KJM3</accession>
<evidence type="ECO:0000256" key="1">
    <source>
        <dbReference type="ARBA" id="ARBA00022628"/>
    </source>
</evidence>
<organism evidence="6 7">
    <name type="scientific">Agrobacterium leguminum</name>
    <dbReference type="NCBI Taxonomy" id="2792015"/>
    <lineage>
        <taxon>Bacteria</taxon>
        <taxon>Pseudomonadati</taxon>
        <taxon>Pseudomonadota</taxon>
        <taxon>Alphaproteobacteria</taxon>
        <taxon>Hyphomicrobiales</taxon>
        <taxon>Rhizobiaceae</taxon>
        <taxon>Rhizobium/Agrobacterium group</taxon>
        <taxon>Agrobacterium</taxon>
    </lineage>
</organism>
<dbReference type="NCBIfam" id="NF003971">
    <property type="entry name" value="PRK05465.1"/>
    <property type="match status" value="1"/>
</dbReference>
<comment type="function">
    <text evidence="5">Catalyzes the deamination of various vicinal amino-alcohols to oxo compounds. Allows this organism to utilize ethanolamine as the sole source of nitrogen and carbon in the presence of external vitamin B12.</text>
</comment>
<dbReference type="AlphaFoldDB" id="A0A9X3KJM3"/>
<comment type="catalytic activity">
    <reaction evidence="5">
        <text>ethanolamine = acetaldehyde + NH4(+)</text>
        <dbReference type="Rhea" id="RHEA:15313"/>
        <dbReference type="ChEBI" id="CHEBI:15343"/>
        <dbReference type="ChEBI" id="CHEBI:28938"/>
        <dbReference type="ChEBI" id="CHEBI:57603"/>
        <dbReference type="EC" id="4.3.1.7"/>
    </reaction>
</comment>
<reference evidence="6" key="1">
    <citation type="submission" date="2022-12" db="EMBL/GenBank/DDBJ databases">
        <title>Draft genome sequences of 22 rhizogenic Agrobacterium biovar 1 strains, the causative agent of hairy root disease.</title>
        <authorList>
            <person name="Kim N."/>
            <person name="Vargas P."/>
            <person name="Rediers H."/>
        </authorList>
    </citation>
    <scope>NUCLEOTIDE SEQUENCE</scope>
    <source>
        <strain evidence="6">ST07.17.026</strain>
    </source>
</reference>
<sequence>MVKMLKPAASDKTLSLKDMTDARVSLGRHGAGLPTRAQLAFLLDHARAREAVWTSIDRSSLADRLARLGLSVVNVESMARDRNIYVRRPDLGRQLSEESAARLKHKRTIEAYDVAIIVADGLSSSAVDINAVPLIEALVPRLASLNLSAASIVLANQARVAIGDPVGEALGAKLTIVLVGERPGLSSADSLGAYITYSPASGNPDSNRNCVSNIRDGGLPTSEAAEIITTLIRDMMSTQVSGVGLKAAIAALPENQNGAAPPKELVIITGTPSNQQK</sequence>
<evidence type="ECO:0000313" key="7">
    <source>
        <dbReference type="Proteomes" id="UP001151309"/>
    </source>
</evidence>
<evidence type="ECO:0000256" key="4">
    <source>
        <dbReference type="ARBA" id="ARBA00024446"/>
    </source>
</evidence>
<dbReference type="InterPro" id="IPR009246">
    <property type="entry name" value="EutC"/>
</dbReference>
<dbReference type="InterPro" id="IPR042255">
    <property type="entry name" value="EutC_N"/>
</dbReference>
<dbReference type="Proteomes" id="UP001151309">
    <property type="component" value="Unassembled WGS sequence"/>
</dbReference>
<feature type="binding site" evidence="5">
    <location>
        <position position="210"/>
    </location>
    <ligand>
        <name>adenosylcob(III)alamin</name>
        <dbReference type="ChEBI" id="CHEBI:18408"/>
    </ligand>
</feature>
<dbReference type="GO" id="GO:0031471">
    <property type="term" value="C:ethanolamine degradation polyhedral organelle"/>
    <property type="evidence" value="ECO:0007669"/>
    <property type="project" value="UniProtKB-UniRule"/>
</dbReference>
<name>A0A9X3KJM3_9HYPH</name>
<dbReference type="InterPro" id="IPR042251">
    <property type="entry name" value="EutC_C"/>
</dbReference>
<comment type="caution">
    <text evidence="6">The sequence shown here is derived from an EMBL/GenBank/DDBJ whole genome shotgun (WGS) entry which is preliminary data.</text>
</comment>
<dbReference type="Gene3D" id="3.40.50.11240">
    <property type="entry name" value="Ethanolamine ammonia-lyase light chain (EutC)"/>
    <property type="match status" value="1"/>
</dbReference>
<keyword evidence="1 5" id="KW-0846">Cobalamin</keyword>
<comment type="similarity">
    <text evidence="5">Belongs to the EutC family.</text>
</comment>
<gene>
    <name evidence="5 6" type="primary">eutC</name>
    <name evidence="6" type="ORF">O9X94_21225</name>
</gene>
<dbReference type="EC" id="4.3.1.7" evidence="5"/>
<dbReference type="GO" id="GO:0009350">
    <property type="term" value="C:ethanolamine ammonia-lyase complex"/>
    <property type="evidence" value="ECO:0007669"/>
    <property type="project" value="UniProtKB-UniRule"/>
</dbReference>
<dbReference type="Gene3D" id="1.10.30.40">
    <property type="entry name" value="Ethanolamine ammonia-lyase light chain (EutC), N-terminal domain"/>
    <property type="match status" value="1"/>
</dbReference>
<comment type="pathway">
    <text evidence="5">Amine and polyamine degradation; ethanolamine degradation.</text>
</comment>
<dbReference type="GO" id="GO:0008851">
    <property type="term" value="F:ethanolamine ammonia-lyase activity"/>
    <property type="evidence" value="ECO:0007669"/>
    <property type="project" value="UniProtKB-UniRule"/>
</dbReference>
<keyword evidence="4 5" id="KW-1283">Bacterial microcompartment</keyword>